<reference evidence="1 2" key="1">
    <citation type="submission" date="2023-06" db="EMBL/GenBank/DDBJ databases">
        <title>Aquibacillus rhizosphaerae LR5S19.</title>
        <authorList>
            <person name="Sun J.-Q."/>
        </authorList>
    </citation>
    <scope>NUCLEOTIDE SEQUENCE [LARGE SCALE GENOMIC DNA]</scope>
    <source>
        <strain evidence="1 2">LR5S19</strain>
    </source>
</reference>
<gene>
    <name evidence="1" type="ORF">QQS35_00465</name>
</gene>
<accession>A0ABT7KZJ0</accession>
<dbReference type="RefSeq" id="WP_285929713.1">
    <property type="nucleotide sequence ID" value="NZ_JASTZU010000001.1"/>
</dbReference>
<sequence length="47" mass="5277">MDWISGYIDELNVDMLGLSGHIRYLDGQKDCGKLDMTWATGIRTVGM</sequence>
<protein>
    <submittedName>
        <fullName evidence="1">Uncharacterized protein</fullName>
    </submittedName>
</protein>
<proteinExistence type="predicted"/>
<comment type="caution">
    <text evidence="1">The sequence shown here is derived from an EMBL/GenBank/DDBJ whole genome shotgun (WGS) entry which is preliminary data.</text>
</comment>
<organism evidence="1 2">
    <name type="scientific">Aquibacillus rhizosphaerae</name>
    <dbReference type="NCBI Taxonomy" id="3051431"/>
    <lineage>
        <taxon>Bacteria</taxon>
        <taxon>Bacillati</taxon>
        <taxon>Bacillota</taxon>
        <taxon>Bacilli</taxon>
        <taxon>Bacillales</taxon>
        <taxon>Bacillaceae</taxon>
        <taxon>Aquibacillus</taxon>
    </lineage>
</organism>
<evidence type="ECO:0000313" key="2">
    <source>
        <dbReference type="Proteomes" id="UP001235343"/>
    </source>
</evidence>
<name>A0ABT7KZJ0_9BACI</name>
<keyword evidence="2" id="KW-1185">Reference proteome</keyword>
<dbReference type="Proteomes" id="UP001235343">
    <property type="component" value="Unassembled WGS sequence"/>
</dbReference>
<evidence type="ECO:0000313" key="1">
    <source>
        <dbReference type="EMBL" id="MDL4838947.1"/>
    </source>
</evidence>
<dbReference type="EMBL" id="JASTZU010000001">
    <property type="protein sequence ID" value="MDL4838947.1"/>
    <property type="molecule type" value="Genomic_DNA"/>
</dbReference>